<gene>
    <name evidence="1" type="ORF">X975_25003</name>
</gene>
<accession>A0A087T547</accession>
<organism evidence="1 2">
    <name type="scientific">Stegodyphus mimosarum</name>
    <name type="common">African social velvet spider</name>
    <dbReference type="NCBI Taxonomy" id="407821"/>
    <lineage>
        <taxon>Eukaryota</taxon>
        <taxon>Metazoa</taxon>
        <taxon>Ecdysozoa</taxon>
        <taxon>Arthropoda</taxon>
        <taxon>Chelicerata</taxon>
        <taxon>Arachnida</taxon>
        <taxon>Araneae</taxon>
        <taxon>Araneomorphae</taxon>
        <taxon>Entelegynae</taxon>
        <taxon>Eresoidea</taxon>
        <taxon>Eresidae</taxon>
        <taxon>Stegodyphus</taxon>
    </lineage>
</organism>
<dbReference type="EMBL" id="KK113449">
    <property type="protein sequence ID" value="KFM60236.1"/>
    <property type="molecule type" value="Genomic_DNA"/>
</dbReference>
<dbReference type="AlphaFoldDB" id="A0A087T547"/>
<feature type="non-terminal residue" evidence="1">
    <location>
        <position position="110"/>
    </location>
</feature>
<evidence type="ECO:0000313" key="1">
    <source>
        <dbReference type="EMBL" id="KFM60236.1"/>
    </source>
</evidence>
<protein>
    <submittedName>
        <fullName evidence="1">Uncharacterized protein</fullName>
    </submittedName>
</protein>
<dbReference type="OrthoDB" id="6436075at2759"/>
<name>A0A087T547_STEMI</name>
<dbReference type="STRING" id="407821.A0A087T547"/>
<sequence>MIKKQLRRVLGKASLKYEETYTVLCDMETVINCQTLNLLIQSCTRFNAINTFQLLQDNKTVRVPDLDNLDSINLTKRYWYQQKLWQELKRRFREEYLGLLIQQNFNKNNR</sequence>
<evidence type="ECO:0000313" key="2">
    <source>
        <dbReference type="Proteomes" id="UP000054359"/>
    </source>
</evidence>
<reference evidence="1 2" key="1">
    <citation type="submission" date="2013-11" db="EMBL/GenBank/DDBJ databases">
        <title>Genome sequencing of Stegodyphus mimosarum.</title>
        <authorList>
            <person name="Bechsgaard J."/>
        </authorList>
    </citation>
    <scope>NUCLEOTIDE SEQUENCE [LARGE SCALE GENOMIC DNA]</scope>
</reference>
<proteinExistence type="predicted"/>
<dbReference type="Proteomes" id="UP000054359">
    <property type="component" value="Unassembled WGS sequence"/>
</dbReference>
<keyword evidence="2" id="KW-1185">Reference proteome</keyword>